<evidence type="ECO:0000313" key="3">
    <source>
        <dbReference type="Proteomes" id="UP001174909"/>
    </source>
</evidence>
<sequence length="258" mass="28595">MNPDVQVVLADPQSVIVMEQRGDLPQELEDIPRPPKKAKREYNSTAMDITIMDSCCSKASPAPKGQGVETDQDVPTSHGTEAQQRPASSPEALQQLRESLKPKFESVDTDGGMPIVFELPNGEKLTYNTDIMSCSTKTVEGIEVGGYYIQVDTSSGGTLGFTYVSGNQWRYKRAKGDCFDVSTPSNGQGQVQIKLGKTILTVEEKENKLMEPQFMESMRSTETMPTIKNLITVAVQIHFIFICRQKRKTPTISLQHVM</sequence>
<proteinExistence type="predicted"/>
<keyword evidence="3" id="KW-1185">Reference proteome</keyword>
<evidence type="ECO:0000256" key="1">
    <source>
        <dbReference type="SAM" id="MobiDB-lite"/>
    </source>
</evidence>
<evidence type="ECO:0000313" key="2">
    <source>
        <dbReference type="EMBL" id="CAI8029825.1"/>
    </source>
</evidence>
<comment type="caution">
    <text evidence="2">The sequence shown here is derived from an EMBL/GenBank/DDBJ whole genome shotgun (WGS) entry which is preliminary data.</text>
</comment>
<organism evidence="2 3">
    <name type="scientific">Geodia barretti</name>
    <name type="common">Barrett's horny sponge</name>
    <dbReference type="NCBI Taxonomy" id="519541"/>
    <lineage>
        <taxon>Eukaryota</taxon>
        <taxon>Metazoa</taxon>
        <taxon>Porifera</taxon>
        <taxon>Demospongiae</taxon>
        <taxon>Heteroscleromorpha</taxon>
        <taxon>Tetractinellida</taxon>
        <taxon>Astrophorina</taxon>
        <taxon>Geodiidae</taxon>
        <taxon>Geodia</taxon>
    </lineage>
</organism>
<protein>
    <submittedName>
        <fullName evidence="2">Uncharacterized protein</fullName>
    </submittedName>
</protein>
<dbReference type="Proteomes" id="UP001174909">
    <property type="component" value="Unassembled WGS sequence"/>
</dbReference>
<name>A0AA35SGT3_GEOBA</name>
<feature type="region of interest" description="Disordered" evidence="1">
    <location>
        <begin position="21"/>
        <end position="92"/>
    </location>
</feature>
<feature type="compositionally biased region" description="Polar residues" evidence="1">
    <location>
        <begin position="73"/>
        <end position="87"/>
    </location>
</feature>
<reference evidence="2" key="1">
    <citation type="submission" date="2023-03" db="EMBL/GenBank/DDBJ databases">
        <authorList>
            <person name="Steffen K."/>
            <person name="Cardenas P."/>
        </authorList>
    </citation>
    <scope>NUCLEOTIDE SEQUENCE</scope>
</reference>
<dbReference type="AlphaFoldDB" id="A0AA35SGT3"/>
<dbReference type="EMBL" id="CASHTH010002440">
    <property type="protein sequence ID" value="CAI8029825.1"/>
    <property type="molecule type" value="Genomic_DNA"/>
</dbReference>
<accession>A0AA35SGT3</accession>
<gene>
    <name evidence="2" type="ORF">GBAR_LOCUS16928</name>
</gene>